<dbReference type="EMBL" id="CCXS01000001">
    <property type="protein sequence ID" value="CEG23129.1"/>
    <property type="molecule type" value="Genomic_DNA"/>
</dbReference>
<dbReference type="InterPro" id="IPR008767">
    <property type="entry name" value="Phage_SPP1_head-tail_adaptor"/>
</dbReference>
<dbReference type="NCBIfam" id="TIGR01563">
    <property type="entry name" value="gp16_SPP1"/>
    <property type="match status" value="1"/>
</dbReference>
<name>A0A098ELD7_9BACL</name>
<sequence>MQPFKYQPPINSGQFRNRISIYGPTISKDELHQEVETFGEVAKAWAMIKTTQGREIMEPANAAEYSTRFVIRFSASLNELFKADSTRLEIHYDGMIYDVESIINDDEADKTFTIVSKGRA</sequence>
<dbReference type="InterPro" id="IPR038666">
    <property type="entry name" value="SSP1_head-tail_sf"/>
</dbReference>
<organism evidence="1 2">
    <name type="scientific">Planococcus massiliensis</name>
    <dbReference type="NCBI Taxonomy" id="1499687"/>
    <lineage>
        <taxon>Bacteria</taxon>
        <taxon>Bacillati</taxon>
        <taxon>Bacillota</taxon>
        <taxon>Bacilli</taxon>
        <taxon>Bacillales</taxon>
        <taxon>Caryophanaceae</taxon>
        <taxon>Planococcus</taxon>
    </lineage>
</organism>
<dbReference type="RefSeq" id="WP_052651926.1">
    <property type="nucleotide sequence ID" value="NZ_CCXS01000001.1"/>
</dbReference>
<reference evidence="1 2" key="1">
    <citation type="submission" date="2014-09" db="EMBL/GenBank/DDBJ databases">
        <authorList>
            <person name="Urmite Genomes Urmite Genomes"/>
        </authorList>
    </citation>
    <scope>NUCLEOTIDE SEQUENCE [LARGE SCALE GENOMIC DNA]</scope>
    <source>
        <strain evidence="1 2">ES2</strain>
    </source>
</reference>
<evidence type="ECO:0000313" key="2">
    <source>
        <dbReference type="Proteomes" id="UP000043699"/>
    </source>
</evidence>
<dbReference type="OrthoDB" id="9808209at2"/>
<dbReference type="Pfam" id="PF05521">
    <property type="entry name" value="Phage_HCP"/>
    <property type="match status" value="1"/>
</dbReference>
<proteinExistence type="predicted"/>
<dbReference type="AlphaFoldDB" id="A0A098ELD7"/>
<gene>
    <name evidence="1" type="ORF">BN1080_02073</name>
</gene>
<dbReference type="Gene3D" id="2.40.10.270">
    <property type="entry name" value="Bacteriophage SPP1 head-tail adaptor protein"/>
    <property type="match status" value="1"/>
</dbReference>
<dbReference type="STRING" id="1499687.BN1080_02073"/>
<evidence type="ECO:0000313" key="1">
    <source>
        <dbReference type="EMBL" id="CEG23129.1"/>
    </source>
</evidence>
<accession>A0A098ELD7</accession>
<dbReference type="Proteomes" id="UP000043699">
    <property type="component" value="Unassembled WGS sequence"/>
</dbReference>
<protein>
    <submittedName>
        <fullName evidence="1">Phage head-tail joining protein</fullName>
    </submittedName>
</protein>
<keyword evidence="2" id="KW-1185">Reference proteome</keyword>